<sequence>MKSSLTLSLSSLFLLAGVLGQSDSDPIQYTPTHNITTIYGTWSSGSMNVVTGSGFASPSNVSFHYPPTTGVSYSLQSLADPNVSLGCSTEDGYYELAQYRMSGNASNPNCISGVMMWAHGTYTLQPNGSITGIPFGDGYMQVEEACGALSNFIQDYNDTELYTSWGISQGTLPNSNTNTYILQMYQYNGEPLPEQYQVSTTPIMLPTKPLRNIPSGSAASDIVLSKRNGGDRRSAGVGVLVAGVAAITTTSLLL</sequence>
<dbReference type="Pfam" id="PF10681">
    <property type="entry name" value="Rot1"/>
    <property type="match status" value="1"/>
</dbReference>
<evidence type="ECO:0000313" key="3">
    <source>
        <dbReference type="Proteomes" id="UP000053558"/>
    </source>
</evidence>
<dbReference type="OrthoDB" id="5327821at2759"/>
<gene>
    <name evidence="2" type="ORF">CONPUDRAFT_50054</name>
</gene>
<feature type="signal peptide" evidence="1">
    <location>
        <begin position="1"/>
        <end position="20"/>
    </location>
</feature>
<dbReference type="GeneID" id="19207373"/>
<name>A0A5M3MZD0_CONPW</name>
<protein>
    <submittedName>
        <fullName evidence="2">Uncharacterized protein</fullName>
    </submittedName>
</protein>
<accession>A0A5M3MZD0</accession>
<dbReference type="InterPro" id="IPR019623">
    <property type="entry name" value="Rot1"/>
</dbReference>
<dbReference type="OMA" id="VASYNQV"/>
<comment type="caution">
    <text evidence="2">The sequence shown here is derived from an EMBL/GenBank/DDBJ whole genome shotgun (WGS) entry which is preliminary data.</text>
</comment>
<dbReference type="GO" id="GO:0051082">
    <property type="term" value="F:unfolded protein binding"/>
    <property type="evidence" value="ECO:0007669"/>
    <property type="project" value="TreeGrafter"/>
</dbReference>
<reference evidence="3" key="1">
    <citation type="journal article" date="2012" name="Science">
        <title>The Paleozoic origin of enzymatic lignin decomposition reconstructed from 31 fungal genomes.</title>
        <authorList>
            <person name="Floudas D."/>
            <person name="Binder M."/>
            <person name="Riley R."/>
            <person name="Barry K."/>
            <person name="Blanchette R.A."/>
            <person name="Henrissat B."/>
            <person name="Martinez A.T."/>
            <person name="Otillar R."/>
            <person name="Spatafora J.W."/>
            <person name="Yadav J.S."/>
            <person name="Aerts A."/>
            <person name="Benoit I."/>
            <person name="Boyd A."/>
            <person name="Carlson A."/>
            <person name="Copeland A."/>
            <person name="Coutinho P.M."/>
            <person name="de Vries R.P."/>
            <person name="Ferreira P."/>
            <person name="Findley K."/>
            <person name="Foster B."/>
            <person name="Gaskell J."/>
            <person name="Glotzer D."/>
            <person name="Gorecki P."/>
            <person name="Heitman J."/>
            <person name="Hesse C."/>
            <person name="Hori C."/>
            <person name="Igarashi K."/>
            <person name="Jurgens J.A."/>
            <person name="Kallen N."/>
            <person name="Kersten P."/>
            <person name="Kohler A."/>
            <person name="Kuees U."/>
            <person name="Kumar T.K.A."/>
            <person name="Kuo A."/>
            <person name="LaButti K."/>
            <person name="Larrondo L.F."/>
            <person name="Lindquist E."/>
            <person name="Ling A."/>
            <person name="Lombard V."/>
            <person name="Lucas S."/>
            <person name="Lundell T."/>
            <person name="Martin R."/>
            <person name="McLaughlin D.J."/>
            <person name="Morgenstern I."/>
            <person name="Morin E."/>
            <person name="Murat C."/>
            <person name="Nagy L.G."/>
            <person name="Nolan M."/>
            <person name="Ohm R.A."/>
            <person name="Patyshakuliyeva A."/>
            <person name="Rokas A."/>
            <person name="Ruiz-Duenas F.J."/>
            <person name="Sabat G."/>
            <person name="Salamov A."/>
            <person name="Samejima M."/>
            <person name="Schmutz J."/>
            <person name="Slot J.C."/>
            <person name="St John F."/>
            <person name="Stenlid J."/>
            <person name="Sun H."/>
            <person name="Sun S."/>
            <person name="Syed K."/>
            <person name="Tsang A."/>
            <person name="Wiebenga A."/>
            <person name="Young D."/>
            <person name="Pisabarro A."/>
            <person name="Eastwood D.C."/>
            <person name="Martin F."/>
            <person name="Cullen D."/>
            <person name="Grigoriev I.V."/>
            <person name="Hibbett D.S."/>
        </authorList>
    </citation>
    <scope>NUCLEOTIDE SEQUENCE [LARGE SCALE GENOMIC DNA]</scope>
    <source>
        <strain evidence="3">RWD-64-598 SS2</strain>
    </source>
</reference>
<organism evidence="2 3">
    <name type="scientific">Coniophora puteana (strain RWD-64-598)</name>
    <name type="common">Brown rot fungus</name>
    <dbReference type="NCBI Taxonomy" id="741705"/>
    <lineage>
        <taxon>Eukaryota</taxon>
        <taxon>Fungi</taxon>
        <taxon>Dikarya</taxon>
        <taxon>Basidiomycota</taxon>
        <taxon>Agaricomycotina</taxon>
        <taxon>Agaricomycetes</taxon>
        <taxon>Agaricomycetidae</taxon>
        <taxon>Boletales</taxon>
        <taxon>Coniophorineae</taxon>
        <taxon>Coniophoraceae</taxon>
        <taxon>Coniophora</taxon>
    </lineage>
</organism>
<keyword evidence="1" id="KW-0732">Signal</keyword>
<dbReference type="RefSeq" id="XP_007765278.1">
    <property type="nucleotide sequence ID" value="XM_007767088.1"/>
</dbReference>
<evidence type="ECO:0000256" key="1">
    <source>
        <dbReference type="SAM" id="SignalP"/>
    </source>
</evidence>
<dbReference type="PANTHER" id="PTHR28090:SF2">
    <property type="entry name" value="PROTEIN ROT1"/>
    <property type="match status" value="1"/>
</dbReference>
<dbReference type="KEGG" id="cput:CONPUDRAFT_50054"/>
<proteinExistence type="predicted"/>
<keyword evidence="3" id="KW-1185">Reference proteome</keyword>
<dbReference type="AlphaFoldDB" id="A0A5M3MZD0"/>
<dbReference type="GO" id="GO:0006458">
    <property type="term" value="P:'de novo' protein folding"/>
    <property type="evidence" value="ECO:0007669"/>
    <property type="project" value="InterPro"/>
</dbReference>
<dbReference type="EMBL" id="JH711575">
    <property type="protein sequence ID" value="EIW84489.1"/>
    <property type="molecule type" value="Genomic_DNA"/>
</dbReference>
<feature type="chain" id="PRO_5024446320" evidence="1">
    <location>
        <begin position="21"/>
        <end position="254"/>
    </location>
</feature>
<evidence type="ECO:0000313" key="2">
    <source>
        <dbReference type="EMBL" id="EIW84489.1"/>
    </source>
</evidence>
<dbReference type="GO" id="GO:0005789">
    <property type="term" value="C:endoplasmic reticulum membrane"/>
    <property type="evidence" value="ECO:0007669"/>
    <property type="project" value="TreeGrafter"/>
</dbReference>
<dbReference type="Proteomes" id="UP000053558">
    <property type="component" value="Unassembled WGS sequence"/>
</dbReference>
<dbReference type="PANTHER" id="PTHR28090">
    <property type="entry name" value="PROTEIN ROT1"/>
    <property type="match status" value="1"/>
</dbReference>